<dbReference type="KEGG" id="sva:SVA_3204"/>
<dbReference type="EMBL" id="AP014936">
    <property type="protein sequence ID" value="BAU49752.1"/>
    <property type="molecule type" value="Genomic_DNA"/>
</dbReference>
<organism evidence="3 4">
    <name type="scientific">Sulfurifustis variabilis</name>
    <dbReference type="NCBI Taxonomy" id="1675686"/>
    <lineage>
        <taxon>Bacteria</taxon>
        <taxon>Pseudomonadati</taxon>
        <taxon>Pseudomonadota</taxon>
        <taxon>Gammaproteobacteria</taxon>
        <taxon>Acidiferrobacterales</taxon>
        <taxon>Acidiferrobacteraceae</taxon>
        <taxon>Sulfurifustis</taxon>
    </lineage>
</organism>
<name>A0A1C7AEY0_9GAMM</name>
<dbReference type="InterPro" id="IPR036868">
    <property type="entry name" value="TusA-like_sf"/>
</dbReference>
<dbReference type="SUPFAM" id="SSF64307">
    <property type="entry name" value="SirA-like"/>
    <property type="match status" value="1"/>
</dbReference>
<proteinExistence type="inferred from homology"/>
<dbReference type="Pfam" id="PF01206">
    <property type="entry name" value="TusA"/>
    <property type="match status" value="1"/>
</dbReference>
<reference evidence="3 4" key="1">
    <citation type="submission" date="2015-08" db="EMBL/GenBank/DDBJ databases">
        <title>Complete genome sequence of Sulfurifustis variabilis.</title>
        <authorList>
            <person name="Miura A."/>
            <person name="Kojima H."/>
            <person name="Fukui M."/>
        </authorList>
    </citation>
    <scope>NUCLEOTIDE SEQUENCE [LARGE SCALE GENOMIC DNA]</scope>
    <source>
        <strain evidence="4">skN76</strain>
    </source>
</reference>
<evidence type="ECO:0000313" key="3">
    <source>
        <dbReference type="EMBL" id="BAU49752.1"/>
    </source>
</evidence>
<evidence type="ECO:0000313" key="4">
    <source>
        <dbReference type="Proteomes" id="UP000218899"/>
    </source>
</evidence>
<keyword evidence="4" id="KW-1185">Reference proteome</keyword>
<dbReference type="CDD" id="cd00291">
    <property type="entry name" value="SirA_YedF_YeeD"/>
    <property type="match status" value="1"/>
</dbReference>
<feature type="domain" description="UPF0033" evidence="2">
    <location>
        <begin position="36"/>
        <end position="60"/>
    </location>
</feature>
<dbReference type="PANTHER" id="PTHR33279:SF6">
    <property type="entry name" value="SULFUR CARRIER PROTEIN YEDF-RELATED"/>
    <property type="match status" value="1"/>
</dbReference>
<gene>
    <name evidence="3" type="ORF">SVA_3204</name>
</gene>
<dbReference type="Proteomes" id="UP000218899">
    <property type="component" value="Chromosome"/>
</dbReference>
<protein>
    <submittedName>
        <fullName evidence="3">SirA family protein</fullName>
    </submittedName>
</protein>
<comment type="similarity">
    <text evidence="1">Belongs to the sulfur carrier protein TusA family.</text>
</comment>
<sequence>MSKPKIIGPEQSWGARLERKWRSIPVARASAPRKVIDARGTFCPGPLMELIAAMKIAEVGDEIEVLSSDRGSASDIPEWIRKVGHELMSTSEQEGVWHVVVRKAK</sequence>
<dbReference type="PANTHER" id="PTHR33279">
    <property type="entry name" value="SULFUR CARRIER PROTEIN YEDF-RELATED"/>
    <property type="match status" value="1"/>
</dbReference>
<dbReference type="InterPro" id="IPR001455">
    <property type="entry name" value="TusA-like"/>
</dbReference>
<dbReference type="Gene3D" id="3.30.110.40">
    <property type="entry name" value="TusA-like domain"/>
    <property type="match status" value="1"/>
</dbReference>
<dbReference type="AlphaFoldDB" id="A0A1C7AEY0"/>
<dbReference type="PROSITE" id="PS01148">
    <property type="entry name" value="UPF0033"/>
    <property type="match status" value="1"/>
</dbReference>
<evidence type="ECO:0000259" key="2">
    <source>
        <dbReference type="PROSITE" id="PS01148"/>
    </source>
</evidence>
<evidence type="ECO:0000256" key="1">
    <source>
        <dbReference type="ARBA" id="ARBA00008984"/>
    </source>
</evidence>
<accession>A0A1C7AEY0</accession>